<sequence>MLATTVSWEIYEELRTLDISDTSISDVAIVQRKFRLGQAASWARWGNTRHDLAPITADNEDEFQSLAPMTTSVVFLGLNWGGTEVGKDIKDWQNFHTKGSKGDLRLMKSLPAALDEIPHEKGVAAPAPYMTDVFKLAPTRTAKDLKKKTKEDHNLVQRCAGLLQAELEICTRGNNGVPPLLIAFGNAAYGWLSDKDGPFASALSRVYRDTPCRIEKIIHAVAPKPNIVRTEQLISIFKKHF</sequence>
<gene>
    <name evidence="1" type="ORF">D805_1711</name>
</gene>
<name>M4RHE1_9BIFI</name>
<dbReference type="EMBL" id="CP004346">
    <property type="protein sequence ID" value="AGH41978.1"/>
    <property type="molecule type" value="Genomic_DNA"/>
</dbReference>
<dbReference type="Proteomes" id="UP000011835">
    <property type="component" value="Chromosome"/>
</dbReference>
<reference evidence="1 2" key="1">
    <citation type="journal article" date="2013" name="Genome Announc.">
        <title>Complete Genome Sequence of the Probiotic Bifidobacterium thermophilum Strain RBL67.</title>
        <authorList>
            <person name="Jans C."/>
            <person name="Lacroix C."/>
            <person name="Follador R."/>
            <person name="Stevens M.J."/>
        </authorList>
    </citation>
    <scope>NUCLEOTIDE SEQUENCE [LARGE SCALE GENOMIC DNA]</scope>
    <source>
        <strain evidence="1 2">RBL67</strain>
    </source>
</reference>
<dbReference type="HOGENOM" id="CLU_1150117_0_0_11"/>
<evidence type="ECO:0000313" key="1">
    <source>
        <dbReference type="EMBL" id="AGH41978.1"/>
    </source>
</evidence>
<dbReference type="KEGG" id="btp:D805_1711"/>
<proteinExistence type="predicted"/>
<evidence type="ECO:0000313" key="2">
    <source>
        <dbReference type="Proteomes" id="UP000011835"/>
    </source>
</evidence>
<organism evidence="1 2">
    <name type="scientific">Bifidobacterium thermophilum RBL67</name>
    <dbReference type="NCBI Taxonomy" id="1254439"/>
    <lineage>
        <taxon>Bacteria</taxon>
        <taxon>Bacillati</taxon>
        <taxon>Actinomycetota</taxon>
        <taxon>Actinomycetes</taxon>
        <taxon>Bifidobacteriales</taxon>
        <taxon>Bifidobacteriaceae</taxon>
        <taxon>Bifidobacterium</taxon>
    </lineage>
</organism>
<accession>M4RHE1</accession>
<protein>
    <submittedName>
        <fullName evidence="1">Uncharacterized protein</fullName>
    </submittedName>
</protein>
<dbReference type="RefSeq" id="WP_015451228.1">
    <property type="nucleotide sequence ID" value="NC_020546.1"/>
</dbReference>
<keyword evidence="2" id="KW-1185">Reference proteome</keyword>
<dbReference type="AlphaFoldDB" id="M4RHE1"/>